<gene>
    <name evidence="2" type="ORF">TMSFP482_25220</name>
</gene>
<evidence type="ECO:0000256" key="1">
    <source>
        <dbReference type="SAM" id="Phobius"/>
    </source>
</evidence>
<organism evidence="2">
    <name type="scientific">Staphylococcus aureus</name>
    <dbReference type="NCBI Taxonomy" id="1280"/>
    <lineage>
        <taxon>Bacteria</taxon>
        <taxon>Bacillati</taxon>
        <taxon>Bacillota</taxon>
        <taxon>Bacilli</taxon>
        <taxon>Bacillales</taxon>
        <taxon>Staphylococcaceae</taxon>
        <taxon>Staphylococcus</taxon>
    </lineage>
</organism>
<reference evidence="2" key="1">
    <citation type="submission" date="2019-06" db="EMBL/GenBank/DDBJ databases">
        <title>A novel staphylococcal enterotoxin, SE02, involved in a staphylococcal food poisoning outbreak that occurred in Tokyo in 2004.</title>
        <authorList>
            <person name="Suzuki Y."/>
            <person name="Kubota H."/>
            <person name="Kato R."/>
            <person name="Sadamasu K."/>
        </authorList>
    </citation>
    <scope>NUCLEOTIDE SEQUENCE</scope>
    <source>
        <strain evidence="2">Tokyo12482</strain>
    </source>
</reference>
<dbReference type="EMBL" id="AP019713">
    <property type="protein sequence ID" value="BBK68666.1"/>
    <property type="molecule type" value="Genomic_DNA"/>
</dbReference>
<feature type="transmembrane region" description="Helical" evidence="1">
    <location>
        <begin position="141"/>
        <end position="160"/>
    </location>
</feature>
<protein>
    <submittedName>
        <fullName evidence="2">Uncharacterized protein</fullName>
    </submittedName>
</protein>
<accession>A0A5S9C5A8</accession>
<keyword evidence="1" id="KW-1133">Transmembrane helix</keyword>
<keyword evidence="1" id="KW-0472">Membrane</keyword>
<feature type="transmembrane region" description="Helical" evidence="1">
    <location>
        <begin position="86"/>
        <end position="104"/>
    </location>
</feature>
<sequence length="166" mass="18102">MLDDTLCEFTKLVLVELDTLLLSDVLNDLDALTESDRLTLVDFEVLADVDTTIDPDVLVDALCESALLVETLWDCWVLPDVDTESLMLFLVTSYLKVVVVLLPLASVETIVIVLVPMFVGVPLIVLFVLSNVNPDGNPVTVFVTAFPLLSCVAILIGDIGEYTSDD</sequence>
<feature type="transmembrane region" description="Helical" evidence="1">
    <location>
        <begin position="111"/>
        <end position="129"/>
    </location>
</feature>
<dbReference type="AlphaFoldDB" id="A0A5S9C5A8"/>
<keyword evidence="1" id="KW-0812">Transmembrane</keyword>
<evidence type="ECO:0000313" key="2">
    <source>
        <dbReference type="EMBL" id="BBK68666.1"/>
    </source>
</evidence>
<proteinExistence type="predicted"/>
<name>A0A5S9C5A8_STAAU</name>